<dbReference type="EMBL" id="BAABGX010000002">
    <property type="protein sequence ID" value="GAA4302749.1"/>
    <property type="molecule type" value="Genomic_DNA"/>
</dbReference>
<gene>
    <name evidence="2" type="ORF">GCM10023183_14680</name>
</gene>
<dbReference type="Proteomes" id="UP001501844">
    <property type="component" value="Unassembled WGS sequence"/>
</dbReference>
<evidence type="ECO:0000256" key="1">
    <source>
        <dbReference type="SAM" id="Phobius"/>
    </source>
</evidence>
<keyword evidence="3" id="KW-1185">Reference proteome</keyword>
<organism evidence="2 3">
    <name type="scientific">Nibribacter koreensis</name>
    <dbReference type="NCBI Taxonomy" id="1084519"/>
    <lineage>
        <taxon>Bacteria</taxon>
        <taxon>Pseudomonadati</taxon>
        <taxon>Bacteroidota</taxon>
        <taxon>Cytophagia</taxon>
        <taxon>Cytophagales</taxon>
        <taxon>Hymenobacteraceae</taxon>
        <taxon>Nibribacter</taxon>
    </lineage>
</organism>
<evidence type="ECO:0000313" key="2">
    <source>
        <dbReference type="EMBL" id="GAA4302749.1"/>
    </source>
</evidence>
<evidence type="ECO:0000313" key="3">
    <source>
        <dbReference type="Proteomes" id="UP001501844"/>
    </source>
</evidence>
<accession>A0ABP8FFX9</accession>
<name>A0ABP8FFX9_9BACT</name>
<comment type="caution">
    <text evidence="2">The sequence shown here is derived from an EMBL/GenBank/DDBJ whole genome shotgun (WGS) entry which is preliminary data.</text>
</comment>
<feature type="transmembrane region" description="Helical" evidence="1">
    <location>
        <begin position="26"/>
        <end position="47"/>
    </location>
</feature>
<proteinExistence type="predicted"/>
<keyword evidence="1" id="KW-1133">Transmembrane helix</keyword>
<sequence length="137" mass="15900">MLTLLDCVYLISCDFYKSREADSFKAIGAVMMGALFLFNLLLLVFVFEPYYTSRWGENFIYAAALYSTALYVLVLMPALYVRYFRVTNYEAVLRKLQEMAEGKKILYLVLAHGYAVSSVLMFFTYVFYKGGQVNGWW</sequence>
<reference evidence="3" key="1">
    <citation type="journal article" date="2019" name="Int. J. Syst. Evol. Microbiol.">
        <title>The Global Catalogue of Microorganisms (GCM) 10K type strain sequencing project: providing services to taxonomists for standard genome sequencing and annotation.</title>
        <authorList>
            <consortium name="The Broad Institute Genomics Platform"/>
            <consortium name="The Broad Institute Genome Sequencing Center for Infectious Disease"/>
            <person name="Wu L."/>
            <person name="Ma J."/>
        </authorList>
    </citation>
    <scope>NUCLEOTIDE SEQUENCE [LARGE SCALE GENOMIC DNA]</scope>
    <source>
        <strain evidence="3">JCM 17917</strain>
    </source>
</reference>
<dbReference type="RefSeq" id="WP_345164219.1">
    <property type="nucleotide sequence ID" value="NZ_BAABGX010000002.1"/>
</dbReference>
<keyword evidence="1" id="KW-0472">Membrane</keyword>
<feature type="transmembrane region" description="Helical" evidence="1">
    <location>
        <begin position="59"/>
        <end position="84"/>
    </location>
</feature>
<keyword evidence="1" id="KW-0812">Transmembrane</keyword>
<feature type="transmembrane region" description="Helical" evidence="1">
    <location>
        <begin position="105"/>
        <end position="128"/>
    </location>
</feature>
<protein>
    <submittedName>
        <fullName evidence="2">Uncharacterized protein</fullName>
    </submittedName>
</protein>